<evidence type="ECO:0008006" key="8">
    <source>
        <dbReference type="Google" id="ProtNLM"/>
    </source>
</evidence>
<evidence type="ECO:0000313" key="6">
    <source>
        <dbReference type="Proteomes" id="UP000002754"/>
    </source>
</evidence>
<dbReference type="EMBL" id="ALPT02000013">
    <property type="protein sequence ID" value="KGA98224.1"/>
    <property type="molecule type" value="Genomic_DNA"/>
</dbReference>
<feature type="compositionally biased region" description="Basic and acidic residues" evidence="2">
    <location>
        <begin position="71"/>
        <end position="81"/>
    </location>
</feature>
<keyword evidence="6" id="KW-1185">Reference proteome</keyword>
<feature type="compositionally biased region" description="Basic and acidic residues" evidence="2">
    <location>
        <begin position="96"/>
        <end position="108"/>
    </location>
</feature>
<feature type="transmembrane region" description="Helical" evidence="3">
    <location>
        <begin position="6"/>
        <end position="22"/>
    </location>
</feature>
<accession>A0A094WKH6</accession>
<dbReference type="eggNOG" id="ENOG5032ZAF">
    <property type="taxonomic scope" value="Bacteria"/>
</dbReference>
<dbReference type="OrthoDB" id="1708317at2"/>
<dbReference type="Proteomes" id="UP000002754">
    <property type="component" value="Unassembled WGS sequence"/>
</dbReference>
<sequence>MAFLVAVSFIIHIVVVFILVSLKNRIAHLEQENEKLNHLKVEIQDSLILHTSQIKKDNEALIQSLSNHTVTSEEQKSKRSNVELAESAQSGAVQHKSIEQEPLKESPKKSSFKAELNKAEASSYSDYEPPVDTTSEGVVFEQSLTVKVLTLSKQGLSVEEIAKQLKVGKGEVQLILNFYR</sequence>
<evidence type="ECO:0000313" key="7">
    <source>
        <dbReference type="Proteomes" id="UP000297014"/>
    </source>
</evidence>
<keyword evidence="1" id="KW-0175">Coiled coil</keyword>
<dbReference type="RefSeq" id="WP_003320648.1">
    <property type="nucleotide sequence ID" value="NZ_ALPT02000013.1"/>
</dbReference>
<dbReference type="STRING" id="1218173.BALCAV_0205530"/>
<gene>
    <name evidence="5" type="ORF">AJ85_05205</name>
    <name evidence="4" type="ORF">BALCAV_0205530</name>
</gene>
<evidence type="ECO:0000313" key="5">
    <source>
        <dbReference type="EMBL" id="THG91389.1"/>
    </source>
</evidence>
<keyword evidence="3" id="KW-0472">Membrane</keyword>
<dbReference type="InterPro" id="IPR046118">
    <property type="entry name" value="DUF6115"/>
</dbReference>
<organism evidence="4 6">
    <name type="scientific">Alkalihalobacillus alcalophilus ATCC 27647 = CGMCC 1.3604</name>
    <dbReference type="NCBI Taxonomy" id="1218173"/>
    <lineage>
        <taxon>Bacteria</taxon>
        <taxon>Bacillati</taxon>
        <taxon>Bacillota</taxon>
        <taxon>Bacilli</taxon>
        <taxon>Bacillales</taxon>
        <taxon>Bacillaceae</taxon>
        <taxon>Alkalihalobacillus</taxon>
    </lineage>
</organism>
<feature type="coiled-coil region" evidence="1">
    <location>
        <begin position="19"/>
        <end position="46"/>
    </location>
</feature>
<evidence type="ECO:0000256" key="3">
    <source>
        <dbReference type="SAM" id="Phobius"/>
    </source>
</evidence>
<comment type="caution">
    <text evidence="4">The sequence shown here is derived from an EMBL/GenBank/DDBJ whole genome shotgun (WGS) entry which is preliminary data.</text>
</comment>
<protein>
    <recommendedName>
        <fullName evidence="8">Swarming motility protein SwrB</fullName>
    </recommendedName>
</protein>
<dbReference type="AlphaFoldDB" id="A0A094WKH6"/>
<dbReference type="Pfam" id="PF19610">
    <property type="entry name" value="DUF6115"/>
    <property type="match status" value="1"/>
</dbReference>
<reference evidence="5 7" key="2">
    <citation type="submission" date="2014-01" db="EMBL/GenBank/DDBJ databases">
        <title>Draft genome sequencing of Bacillus alcalophilus CGMCC 1.3604.</title>
        <authorList>
            <person name="Yang J."/>
            <person name="Diao L."/>
            <person name="Yang S."/>
        </authorList>
    </citation>
    <scope>NUCLEOTIDE SEQUENCE [LARGE SCALE GENOMIC DNA]</scope>
    <source>
        <strain evidence="5 7">CGMCC 1.3604</strain>
    </source>
</reference>
<evidence type="ECO:0000256" key="1">
    <source>
        <dbReference type="SAM" id="Coils"/>
    </source>
</evidence>
<name>A0A094WKH6_ALKAL</name>
<proteinExistence type="predicted"/>
<keyword evidence="3" id="KW-0812">Transmembrane</keyword>
<dbReference type="EMBL" id="JALP01000071">
    <property type="protein sequence ID" value="THG91389.1"/>
    <property type="molecule type" value="Genomic_DNA"/>
</dbReference>
<reference evidence="4 6" key="1">
    <citation type="journal article" date="2014" name="Genome Announc.">
        <title>Draft Genome Sequence of Bacillus alcalophilus AV1934, a Classic Alkaliphile Isolated from Human Feces in 1934.</title>
        <authorList>
            <person name="Attie O."/>
            <person name="Jayaprakash A."/>
            <person name="Shah H."/>
            <person name="Paulsen I.T."/>
            <person name="Morino M."/>
            <person name="Takahashi Y."/>
            <person name="Narumi I."/>
            <person name="Sachidanandam R."/>
            <person name="Satoh K."/>
            <person name="Ito M."/>
            <person name="Krulwich T.A."/>
        </authorList>
    </citation>
    <scope>NUCLEOTIDE SEQUENCE [LARGE SCALE GENOMIC DNA]</scope>
    <source>
        <strain evidence="4 6">AV1934</strain>
    </source>
</reference>
<dbReference type="Proteomes" id="UP000297014">
    <property type="component" value="Unassembled WGS sequence"/>
</dbReference>
<keyword evidence="3" id="KW-1133">Transmembrane helix</keyword>
<feature type="region of interest" description="Disordered" evidence="2">
    <location>
        <begin position="67"/>
        <end position="114"/>
    </location>
</feature>
<evidence type="ECO:0000313" key="4">
    <source>
        <dbReference type="EMBL" id="KGA98224.1"/>
    </source>
</evidence>
<evidence type="ECO:0000256" key="2">
    <source>
        <dbReference type="SAM" id="MobiDB-lite"/>
    </source>
</evidence>